<keyword evidence="2" id="KW-0732">Signal</keyword>
<keyword evidence="4" id="KW-1185">Reference proteome</keyword>
<keyword evidence="1" id="KW-1133">Transmembrane helix</keyword>
<protein>
    <recommendedName>
        <fullName evidence="5">TPM domain-containing protein</fullName>
    </recommendedName>
</protein>
<evidence type="ECO:0000313" key="4">
    <source>
        <dbReference type="Proteomes" id="UP000465301"/>
    </source>
</evidence>
<comment type="caution">
    <text evidence="3">The sequence shown here is derived from an EMBL/GenBank/DDBJ whole genome shotgun (WGS) entry which is preliminary data.</text>
</comment>
<accession>A0A7I9Z872</accession>
<evidence type="ECO:0000256" key="1">
    <source>
        <dbReference type="SAM" id="Phobius"/>
    </source>
</evidence>
<gene>
    <name evidence="3" type="ORF">MTIM_30400</name>
</gene>
<feature type="chain" id="PRO_5029546372" description="TPM domain-containing protein" evidence="2">
    <location>
        <begin position="28"/>
        <end position="224"/>
    </location>
</feature>
<dbReference type="EMBL" id="BLLA01000001">
    <property type="protein sequence ID" value="GFG97161.1"/>
    <property type="molecule type" value="Genomic_DNA"/>
</dbReference>
<reference evidence="3 4" key="1">
    <citation type="journal article" date="2019" name="Emerg. Microbes Infect.">
        <title>Comprehensive subspecies identification of 175 nontuberculous mycobacteria species based on 7547 genomic profiles.</title>
        <authorList>
            <person name="Matsumoto Y."/>
            <person name="Kinjo T."/>
            <person name="Motooka D."/>
            <person name="Nabeya D."/>
            <person name="Jung N."/>
            <person name="Uechi K."/>
            <person name="Horii T."/>
            <person name="Iida T."/>
            <person name="Fujita J."/>
            <person name="Nakamura S."/>
        </authorList>
    </citation>
    <scope>NUCLEOTIDE SEQUENCE [LARGE SCALE GENOMIC DNA]</scope>
    <source>
        <strain evidence="3 4">JCM 30726</strain>
    </source>
</reference>
<dbReference type="AlphaFoldDB" id="A0A7I9Z872"/>
<dbReference type="RefSeq" id="WP_163711013.1">
    <property type="nucleotide sequence ID" value="NZ_BLLA01000001.1"/>
</dbReference>
<dbReference type="Proteomes" id="UP000465301">
    <property type="component" value="Unassembled WGS sequence"/>
</dbReference>
<evidence type="ECO:0000256" key="2">
    <source>
        <dbReference type="SAM" id="SignalP"/>
    </source>
</evidence>
<feature type="signal peptide" evidence="2">
    <location>
        <begin position="1"/>
        <end position="27"/>
    </location>
</feature>
<sequence>MTDRFRGLVLVPLAMAVAVLLAPCASADAYTDELVTKFNAERHVVTDPGARPPLQNVDELNQQILAGPWTWSPQPPVWVAAVAPGSSGVTTADAIHDAFVRQDPKFRGVIVVIDSHGYHVRAYQVPKVVADSVDQLMNQSATDHGPDPYATTSAFVSKLAGLNVPANAPVATSPVAHERHDDWAWLKVTLVITGLALAMAALLWFVVRRNRKHRKANRGVEFSE</sequence>
<keyword evidence="1" id="KW-0812">Transmembrane</keyword>
<organism evidence="3 4">
    <name type="scientific">Mycobacterium timonense</name>
    <dbReference type="NCBI Taxonomy" id="701043"/>
    <lineage>
        <taxon>Bacteria</taxon>
        <taxon>Bacillati</taxon>
        <taxon>Actinomycetota</taxon>
        <taxon>Actinomycetes</taxon>
        <taxon>Mycobacteriales</taxon>
        <taxon>Mycobacteriaceae</taxon>
        <taxon>Mycobacterium</taxon>
        <taxon>Mycobacterium avium complex (MAC)</taxon>
    </lineage>
</organism>
<proteinExistence type="predicted"/>
<evidence type="ECO:0000313" key="3">
    <source>
        <dbReference type="EMBL" id="GFG97161.1"/>
    </source>
</evidence>
<feature type="transmembrane region" description="Helical" evidence="1">
    <location>
        <begin position="183"/>
        <end position="207"/>
    </location>
</feature>
<name>A0A7I9Z872_9MYCO</name>
<evidence type="ECO:0008006" key="5">
    <source>
        <dbReference type="Google" id="ProtNLM"/>
    </source>
</evidence>
<keyword evidence="1" id="KW-0472">Membrane</keyword>